<feature type="transmembrane region" description="Helical" evidence="6">
    <location>
        <begin position="652"/>
        <end position="672"/>
    </location>
</feature>
<proteinExistence type="predicted"/>
<organism evidence="10 11">
    <name type="scientific">Aulographum hederae CBS 113979</name>
    <dbReference type="NCBI Taxonomy" id="1176131"/>
    <lineage>
        <taxon>Eukaryota</taxon>
        <taxon>Fungi</taxon>
        <taxon>Dikarya</taxon>
        <taxon>Ascomycota</taxon>
        <taxon>Pezizomycotina</taxon>
        <taxon>Dothideomycetes</taxon>
        <taxon>Pleosporomycetidae</taxon>
        <taxon>Aulographales</taxon>
        <taxon>Aulographaceae</taxon>
    </lineage>
</organism>
<evidence type="ECO:0008006" key="12">
    <source>
        <dbReference type="Google" id="ProtNLM"/>
    </source>
</evidence>
<evidence type="ECO:0000259" key="9">
    <source>
        <dbReference type="Pfam" id="PF13515"/>
    </source>
</evidence>
<protein>
    <recommendedName>
        <fullName evidence="12">ER transporter 6TM N-terminal domain-containing protein</fullName>
    </recommendedName>
</protein>
<feature type="region of interest" description="Disordered" evidence="5">
    <location>
        <begin position="1"/>
        <end position="20"/>
    </location>
</feature>
<keyword evidence="4 6" id="KW-0472">Membrane</keyword>
<feature type="domain" description="DUF2421" evidence="7">
    <location>
        <begin position="765"/>
        <end position="993"/>
    </location>
</feature>
<evidence type="ECO:0000256" key="3">
    <source>
        <dbReference type="ARBA" id="ARBA00022989"/>
    </source>
</evidence>
<dbReference type="EMBL" id="ML977143">
    <property type="protein sequence ID" value="KAF1989874.1"/>
    <property type="molecule type" value="Genomic_DNA"/>
</dbReference>
<feature type="domain" description="Putative ER transporter 6TM N-terminal" evidence="8">
    <location>
        <begin position="128"/>
        <end position="339"/>
    </location>
</feature>
<feature type="transmembrane region" description="Helical" evidence="6">
    <location>
        <begin position="623"/>
        <end position="640"/>
    </location>
</feature>
<keyword evidence="11" id="KW-1185">Reference proteome</keyword>
<feature type="domain" description="Integral membrane bound transporter" evidence="9">
    <location>
        <begin position="623"/>
        <end position="761"/>
    </location>
</feature>
<evidence type="ECO:0000313" key="10">
    <source>
        <dbReference type="EMBL" id="KAF1989874.1"/>
    </source>
</evidence>
<reference evidence="10" key="1">
    <citation type="journal article" date="2020" name="Stud. Mycol.">
        <title>101 Dothideomycetes genomes: a test case for predicting lifestyles and emergence of pathogens.</title>
        <authorList>
            <person name="Haridas S."/>
            <person name="Albert R."/>
            <person name="Binder M."/>
            <person name="Bloem J."/>
            <person name="Labutti K."/>
            <person name="Salamov A."/>
            <person name="Andreopoulos B."/>
            <person name="Baker S."/>
            <person name="Barry K."/>
            <person name="Bills G."/>
            <person name="Bluhm B."/>
            <person name="Cannon C."/>
            <person name="Castanera R."/>
            <person name="Culley D."/>
            <person name="Daum C."/>
            <person name="Ezra D."/>
            <person name="Gonzalez J."/>
            <person name="Henrissat B."/>
            <person name="Kuo A."/>
            <person name="Liang C."/>
            <person name="Lipzen A."/>
            <person name="Lutzoni F."/>
            <person name="Magnuson J."/>
            <person name="Mondo S."/>
            <person name="Nolan M."/>
            <person name="Ohm R."/>
            <person name="Pangilinan J."/>
            <person name="Park H.-J."/>
            <person name="Ramirez L."/>
            <person name="Alfaro M."/>
            <person name="Sun H."/>
            <person name="Tritt A."/>
            <person name="Yoshinaga Y."/>
            <person name="Zwiers L.-H."/>
            <person name="Turgeon B."/>
            <person name="Goodwin S."/>
            <person name="Spatafora J."/>
            <person name="Crous P."/>
            <person name="Grigoriev I."/>
        </authorList>
    </citation>
    <scope>NUCLEOTIDE SEQUENCE</scope>
    <source>
        <strain evidence="10">CBS 113979</strain>
    </source>
</reference>
<dbReference type="InterPro" id="IPR018823">
    <property type="entry name" value="ArAE_2_N"/>
</dbReference>
<dbReference type="AlphaFoldDB" id="A0A6G1H9Y9"/>
<dbReference type="GO" id="GO:0016020">
    <property type="term" value="C:membrane"/>
    <property type="evidence" value="ECO:0007669"/>
    <property type="project" value="UniProtKB-SubCell"/>
</dbReference>
<feature type="domain" description="Putative ER transporter 6TM N-terminal" evidence="8">
    <location>
        <begin position="24"/>
        <end position="117"/>
    </location>
</feature>
<feature type="transmembrane region" description="Helical" evidence="6">
    <location>
        <begin position="63"/>
        <end position="81"/>
    </location>
</feature>
<evidence type="ECO:0000256" key="5">
    <source>
        <dbReference type="SAM" id="MobiDB-lite"/>
    </source>
</evidence>
<evidence type="ECO:0000256" key="2">
    <source>
        <dbReference type="ARBA" id="ARBA00022692"/>
    </source>
</evidence>
<dbReference type="Proteomes" id="UP000800041">
    <property type="component" value="Unassembled WGS sequence"/>
</dbReference>
<dbReference type="Pfam" id="PF10337">
    <property type="entry name" value="ArAE_2_N"/>
    <property type="match status" value="2"/>
</dbReference>
<dbReference type="PANTHER" id="PTHR37994:SF4">
    <property type="entry name" value="ER TRANSPORTER 6TM N-TERMINAL DOMAIN-CONTAINING PROTEIN-RELATED"/>
    <property type="match status" value="1"/>
</dbReference>
<evidence type="ECO:0000259" key="7">
    <source>
        <dbReference type="Pfam" id="PF10334"/>
    </source>
</evidence>
<gene>
    <name evidence="10" type="ORF">K402DRAFT_325398</name>
</gene>
<feature type="region of interest" description="Disordered" evidence="5">
    <location>
        <begin position="1006"/>
        <end position="1030"/>
    </location>
</feature>
<feature type="transmembrane region" description="Helical" evidence="6">
    <location>
        <begin position="195"/>
        <end position="213"/>
    </location>
</feature>
<evidence type="ECO:0000256" key="4">
    <source>
        <dbReference type="ARBA" id="ARBA00023136"/>
    </source>
</evidence>
<dbReference type="InterPro" id="IPR049453">
    <property type="entry name" value="Memb_transporter_dom"/>
</dbReference>
<dbReference type="Pfam" id="PF13515">
    <property type="entry name" value="FUSC_2"/>
    <property type="match status" value="1"/>
</dbReference>
<feature type="transmembrane region" description="Helical" evidence="6">
    <location>
        <begin position="701"/>
        <end position="718"/>
    </location>
</feature>
<feature type="transmembrane region" description="Helical" evidence="6">
    <location>
        <begin position="93"/>
        <end position="112"/>
    </location>
</feature>
<feature type="transmembrane region" description="Helical" evidence="6">
    <location>
        <begin position="678"/>
        <end position="696"/>
    </location>
</feature>
<feature type="transmembrane region" description="Helical" evidence="6">
    <location>
        <begin position="746"/>
        <end position="766"/>
    </location>
</feature>
<feature type="transmembrane region" description="Helical" evidence="6">
    <location>
        <begin position="482"/>
        <end position="503"/>
    </location>
</feature>
<dbReference type="InterPro" id="IPR018820">
    <property type="entry name" value="BRE4-related_DUF2421"/>
</dbReference>
<dbReference type="PANTHER" id="PTHR37994">
    <property type="entry name" value="ARAE_2_N DOMAIN-CONTAINING PROTEIN-RELATED"/>
    <property type="match status" value="1"/>
</dbReference>
<evidence type="ECO:0000256" key="6">
    <source>
        <dbReference type="SAM" id="Phobius"/>
    </source>
</evidence>
<keyword evidence="3 6" id="KW-1133">Transmembrane helix</keyword>
<dbReference type="OrthoDB" id="2274698at2759"/>
<name>A0A6G1H9Y9_9PEZI</name>
<sequence length="1030" mass="113890">MASASAPEPEPQQKEKSGIDSKLKKIWASLGLDLPTVITMAKGGIPPTIAVAMNESTAVSSTYSTLGYLVAIISVLGMAIMPRAKFIQTMLMNLIGTCLGAAVSLLMIYCSVKARQHTAIPGESPTAYNSSASVVCAVWQFFQIYLINYLRAKFPQIAFPVILYSIFAIVSTTYATQFPTMDSGISFIERLLEAFVTGFAIATATSFIIFPTTSRTVVFKEMTGYVMALRGTLKAQTAFLHTLEKPEYFSRIYSLGGPEQKSSDPKEKDPLGDAVKKAIEGVLALHTKLSGDLPFAKREIALGKLGPDDLKEIFEHLKKILGPVAGLGTIIDIFKNFGEMLDAESTESRELYLKRAGDDWNEYMVSLHDGIDEIMQAMDDGLEHFLITLQLKKRPKAKKGAAEDPEAEAQATRPGDKGFADYYEKKVGDFHDGKQIALRIWCERRGVHLPPDFFEHPATATFTFEHHGGSEHIRHHRRQRQLYLLLYIEFLIHYSSLAILNIVRLADSKVESGRLAKTRLIVPSPKRVLKFLCSAFKEDDSNDEDRRLDGTVGGGNTNVYLGQAYKTRKDPEHLPPQTWYERLGDKIRTIPRVMRSTQSAHGFRVAVATMSIGLVGFVHQTQQWFLAERGIWALIMVAISMSPTSGESVFNFLLRVGGTAVAMVAGYLVWYIPDGHTAGIIVFLWVFLSMGFWIVLKKPKLAVVGIISIVTTTLIIGYELQVRKIGVQAAAASGQPYYPVYELAPIRLLTVVIGITVAFIFTLIPFPITEHSRLRQNLGASLYLLANYYSVVHEQTKSRIRGQETKDEAKGSPASIMEKTRQKVFTKEVLMLNGLRSDSAFTKWELPMGGKFPKEHYDAIIESSAHIVNYMSLIGYASTAYQLSSDPSSPETDWSTDFRKVLTSINLTSHEITSLLSLLSSSISHGHPVPPYLTTPQPYALAARMEAIDKDILSIRHIGEKGFSAFAVMQVATRCIFADLEKLLKHVKALVGELDFSFHTVSTADERTPASSGETLFGGGAGDAGREKKD</sequence>
<feature type="transmembrane region" description="Helical" evidence="6">
    <location>
        <begin position="157"/>
        <end position="175"/>
    </location>
</feature>
<evidence type="ECO:0000313" key="11">
    <source>
        <dbReference type="Proteomes" id="UP000800041"/>
    </source>
</evidence>
<dbReference type="Pfam" id="PF10334">
    <property type="entry name" value="BRE4"/>
    <property type="match status" value="1"/>
</dbReference>
<evidence type="ECO:0000256" key="1">
    <source>
        <dbReference type="ARBA" id="ARBA00004141"/>
    </source>
</evidence>
<comment type="subcellular location">
    <subcellularLocation>
        <location evidence="1">Membrane</location>
        <topology evidence="1">Multi-pass membrane protein</topology>
    </subcellularLocation>
</comment>
<feature type="compositionally biased region" description="Basic and acidic residues" evidence="5">
    <location>
        <begin position="11"/>
        <end position="20"/>
    </location>
</feature>
<evidence type="ECO:0000259" key="8">
    <source>
        <dbReference type="Pfam" id="PF10337"/>
    </source>
</evidence>
<accession>A0A6G1H9Y9</accession>
<keyword evidence="2 6" id="KW-0812">Transmembrane</keyword>